<dbReference type="SUPFAM" id="SSF81301">
    <property type="entry name" value="Nucleotidyltransferase"/>
    <property type="match status" value="2"/>
</dbReference>
<dbReference type="CDD" id="cd05401">
    <property type="entry name" value="NT_GlnE_GlnD_like"/>
    <property type="match status" value="2"/>
</dbReference>
<dbReference type="InterPro" id="IPR043519">
    <property type="entry name" value="NT_sf"/>
</dbReference>
<protein>
    <submittedName>
        <fullName evidence="9">Glutamate-ammonia-ligase adenylyltransferase GlnE</fullName>
        <ecNumber evidence="9">2.7.7.42</ecNumber>
    </submittedName>
</protein>
<keyword evidence="1 9" id="KW-0808">Transferase</keyword>
<evidence type="ECO:0000256" key="4">
    <source>
        <dbReference type="ARBA" id="ARBA00022840"/>
    </source>
</evidence>
<evidence type="ECO:0000256" key="3">
    <source>
        <dbReference type="ARBA" id="ARBA00022741"/>
    </source>
</evidence>
<dbReference type="SUPFAM" id="SSF81593">
    <property type="entry name" value="Nucleotidyltransferase substrate binding subunit/domain"/>
    <property type="match status" value="2"/>
</dbReference>
<evidence type="ECO:0000256" key="2">
    <source>
        <dbReference type="ARBA" id="ARBA00022695"/>
    </source>
</evidence>
<dbReference type="RefSeq" id="WP_006966831.1">
    <property type="nucleotide sequence ID" value="NZ_APJX01000006.1"/>
</dbReference>
<keyword evidence="2 9" id="KW-0548">Nucleotidyltransferase</keyword>
<dbReference type="Gene3D" id="1.20.120.1510">
    <property type="match status" value="1"/>
</dbReference>
<organism evidence="9 10">
    <name type="scientific">Desulfotignum phosphitoxidans DSM 13687</name>
    <dbReference type="NCBI Taxonomy" id="1286635"/>
    <lineage>
        <taxon>Bacteria</taxon>
        <taxon>Pseudomonadati</taxon>
        <taxon>Thermodesulfobacteriota</taxon>
        <taxon>Desulfobacteria</taxon>
        <taxon>Desulfobacterales</taxon>
        <taxon>Desulfobacteraceae</taxon>
        <taxon>Desulfotignum</taxon>
    </lineage>
</organism>
<evidence type="ECO:0000256" key="1">
    <source>
        <dbReference type="ARBA" id="ARBA00022679"/>
    </source>
</evidence>
<evidence type="ECO:0000259" key="8">
    <source>
        <dbReference type="Pfam" id="PF08335"/>
    </source>
</evidence>
<dbReference type="GO" id="GO:0016874">
    <property type="term" value="F:ligase activity"/>
    <property type="evidence" value="ECO:0007669"/>
    <property type="project" value="UniProtKB-KW"/>
</dbReference>
<dbReference type="AlphaFoldDB" id="S0G4R9"/>
<dbReference type="FunFam" id="3.30.460.10:FF:000009">
    <property type="entry name" value="Bifunctional glutamine synthetase adenylyltransferase/adenylyl-removing enzyme"/>
    <property type="match status" value="1"/>
</dbReference>
<dbReference type="GO" id="GO:0000820">
    <property type="term" value="P:regulation of glutamine family amino acid metabolic process"/>
    <property type="evidence" value="ECO:0007669"/>
    <property type="project" value="TreeGrafter"/>
</dbReference>
<keyword evidence="5" id="KW-0460">Magnesium</keyword>
<keyword evidence="3" id="KW-0547">Nucleotide-binding</keyword>
<feature type="domain" description="Glutamate-ammonia ligase adenylyltransferase repeated" evidence="7">
    <location>
        <begin position="52"/>
        <end position="291"/>
    </location>
</feature>
<evidence type="ECO:0000256" key="6">
    <source>
        <dbReference type="ARBA" id="ARBA00023268"/>
    </source>
</evidence>
<gene>
    <name evidence="9" type="primary">glnE</name>
    <name evidence="9" type="ORF">Dpo_6c01900</name>
</gene>
<dbReference type="FunFam" id="1.20.120.330:FF:000005">
    <property type="entry name" value="Bifunctional glutamine synthetase adenylyltransferase/adenylyl-removing enzyme"/>
    <property type="match status" value="1"/>
</dbReference>
<name>S0G4R9_9BACT</name>
<dbReference type="PATRIC" id="fig|1286635.3.peg.3066"/>
<reference evidence="9 10" key="1">
    <citation type="journal article" date="2013" name="Genome Announc.">
        <title>Draft Genome Sequence of Desulfotignum phosphitoxidans DSM 13687 Strain FiPS-3.</title>
        <authorList>
            <person name="Poehlein A."/>
            <person name="Daniel R."/>
            <person name="Simeonova D.D."/>
        </authorList>
    </citation>
    <scope>NUCLEOTIDE SEQUENCE [LARGE SCALE GENOMIC DNA]</scope>
    <source>
        <strain evidence="9 10">DSM 13687</strain>
    </source>
</reference>
<dbReference type="InterPro" id="IPR013546">
    <property type="entry name" value="PII_UdlTrfase/GS_AdlTrfase"/>
</dbReference>
<dbReference type="InterPro" id="IPR023057">
    <property type="entry name" value="GlnE"/>
</dbReference>
<dbReference type="InterPro" id="IPR005190">
    <property type="entry name" value="GlnE_rpt_dom"/>
</dbReference>
<dbReference type="EMBL" id="APJX01000006">
    <property type="protein sequence ID" value="EMS78991.1"/>
    <property type="molecule type" value="Genomic_DNA"/>
</dbReference>
<sequence length="972" mass="109828">MDDKPDARMIDTVFPGLTSSLKILLMTRLDRFYGGLEKFGQGQDLDRVDPADLIRVLLFSDFVADSLAKNPEMLHDLTDSGDLETKRNPGWYQNSAIQKTKNADTDQAKKILIDFKCREIIRIAWRDLTGNADLTETLSDLSELASACVNQALDVLYEKQCITHGIPMDQHGHPQQMVVLGMGKLGAKELNFSSDIDLIFVYPKEGNTFLDGRINTSNLDFFTRLCKQFLKFFASDSGQHFYRVDTRLRPFGDSGPLVMSADAFEEYFQTQGREWERYAMIKAAPVAGDLAAGRLVLHNLNGFIYRRYFDYGSFDSFRDMKQRITLQVKNARLKNNIKLGAGGIREIEFFGQLFQLIRGGVEPSLQAPGILQVLHLLAGHNCIDAATRDDLIQSYRFLRTVENRLQEYQDLQTHDIPDHPDQQMILALSTGFDSFGAFKEKLNQVMACVHGHFSQLLVTDADDARDPAARELKEMWLNINDPQFSQEAIEVAGFEDPGRVLSVLRSLAGHPNTLRLTPAGRKKLARLVPVLLRKAGQAKDSEAVLVRLVDLIITIERRTTYLSLLIENFQALDTLITLAEKSPWIITFLASHPVLLDELMHPASLYALPKKAALEKEMAVRMAKIDPHDQEYLLEELNIFRQVNTLRVAAADVSGNYPLMKVSDHLTYIAETVLTRILQIAWHIVSTRYGVPPHLTGNGIDDCGFAIVAYGKVGGLEMGYKSDLDLVFLYHGEHGDTQGGERSIETVRFYGNLGQRIIHALTMHTPAGTLYGADMRLRPGGDAGMIVSHIEAFEEYMDTQAWTWEHQALIRARPITGDRSLMDRFHEIREKILCRSRPAEELKHAVREMRERMRTQRLKTESGLFDLKQGFGGIVDIEFLVQYLTLRHGGDHPDVTVWTDNVRLLEGLSCEGLISGEESGILQKAYITLRQVVHRLTLQEKPLQVPAGRFKAMTDEVKAIYDRRLGFPGDRH</sequence>
<proteinExistence type="inferred from homology"/>
<feature type="domain" description="Glutamate-ammonia ligase adenylyltransferase repeated" evidence="7">
    <location>
        <begin position="574"/>
        <end position="827"/>
    </location>
</feature>
<keyword evidence="4" id="KW-0067">ATP-binding</keyword>
<evidence type="ECO:0000259" key="7">
    <source>
        <dbReference type="Pfam" id="PF03710"/>
    </source>
</evidence>
<dbReference type="Gene3D" id="1.20.120.330">
    <property type="entry name" value="Nucleotidyltransferases domain 2"/>
    <property type="match status" value="2"/>
</dbReference>
<keyword evidence="6" id="KW-0511">Multifunctional enzyme</keyword>
<dbReference type="HAMAP" id="MF_00802">
    <property type="entry name" value="GlnE"/>
    <property type="match status" value="1"/>
</dbReference>
<accession>S0G4R9</accession>
<dbReference type="PANTHER" id="PTHR30621:SF0">
    <property type="entry name" value="BIFUNCTIONAL GLUTAMINE SYNTHETASE ADENYLYLTRANSFERASE_ADENYLYL-REMOVING ENZYME"/>
    <property type="match status" value="1"/>
</dbReference>
<dbReference type="PANTHER" id="PTHR30621">
    <property type="entry name" value="GLUTAMINE SYNTHETASE ADENYLYLTRANSFERASE"/>
    <property type="match status" value="1"/>
</dbReference>
<evidence type="ECO:0000313" key="10">
    <source>
        <dbReference type="Proteomes" id="UP000014216"/>
    </source>
</evidence>
<dbReference type="GO" id="GO:0008882">
    <property type="term" value="F:[glutamate-ammonia-ligase] adenylyltransferase activity"/>
    <property type="evidence" value="ECO:0007669"/>
    <property type="project" value="UniProtKB-EC"/>
</dbReference>
<dbReference type="Pfam" id="PF03710">
    <property type="entry name" value="GlnE"/>
    <property type="match status" value="2"/>
</dbReference>
<dbReference type="NCBIfam" id="NF008292">
    <property type="entry name" value="PRK11072.1"/>
    <property type="match status" value="1"/>
</dbReference>
<evidence type="ECO:0000313" key="9">
    <source>
        <dbReference type="EMBL" id="EMS78991.1"/>
    </source>
</evidence>
<dbReference type="EC" id="2.7.7.42" evidence="9"/>
<feature type="domain" description="PII-uridylyltransferase/Glutamine-synthetase adenylyltransferase" evidence="8">
    <location>
        <begin position="846"/>
        <end position="940"/>
    </location>
</feature>
<dbReference type="Proteomes" id="UP000014216">
    <property type="component" value="Unassembled WGS sequence"/>
</dbReference>
<keyword evidence="10" id="KW-1185">Reference proteome</keyword>
<keyword evidence="9" id="KW-0436">Ligase</keyword>
<dbReference type="Gene3D" id="3.30.460.10">
    <property type="entry name" value="Beta Polymerase, domain 2"/>
    <property type="match status" value="2"/>
</dbReference>
<comment type="caution">
    <text evidence="9">The sequence shown here is derived from an EMBL/GenBank/DDBJ whole genome shotgun (WGS) entry which is preliminary data.</text>
</comment>
<feature type="domain" description="PII-uridylyltransferase/Glutamine-synthetase adenylyltransferase" evidence="8">
    <location>
        <begin position="319"/>
        <end position="457"/>
    </location>
</feature>
<dbReference type="GO" id="GO:0005524">
    <property type="term" value="F:ATP binding"/>
    <property type="evidence" value="ECO:0007669"/>
    <property type="project" value="UniProtKB-KW"/>
</dbReference>
<dbReference type="GO" id="GO:0005829">
    <property type="term" value="C:cytosol"/>
    <property type="evidence" value="ECO:0007669"/>
    <property type="project" value="TreeGrafter"/>
</dbReference>
<dbReference type="Pfam" id="PF08335">
    <property type="entry name" value="GlnD_UR_UTase"/>
    <property type="match status" value="2"/>
</dbReference>
<evidence type="ECO:0000256" key="5">
    <source>
        <dbReference type="ARBA" id="ARBA00022842"/>
    </source>
</evidence>